<organism evidence="6 7">
    <name type="scientific">Deinandra increscens subsp. villosa</name>
    <dbReference type="NCBI Taxonomy" id="3103831"/>
    <lineage>
        <taxon>Eukaryota</taxon>
        <taxon>Viridiplantae</taxon>
        <taxon>Streptophyta</taxon>
        <taxon>Embryophyta</taxon>
        <taxon>Tracheophyta</taxon>
        <taxon>Spermatophyta</taxon>
        <taxon>Magnoliopsida</taxon>
        <taxon>eudicotyledons</taxon>
        <taxon>Gunneridae</taxon>
        <taxon>Pentapetalae</taxon>
        <taxon>asterids</taxon>
        <taxon>campanulids</taxon>
        <taxon>Asterales</taxon>
        <taxon>Asteraceae</taxon>
        <taxon>Asteroideae</taxon>
        <taxon>Heliantheae alliance</taxon>
        <taxon>Madieae</taxon>
        <taxon>Madiinae</taxon>
        <taxon>Deinandra</taxon>
    </lineage>
</organism>
<name>A0AAP0DCS9_9ASTR</name>
<evidence type="ECO:0000256" key="2">
    <source>
        <dbReference type="ARBA" id="ARBA00022473"/>
    </source>
</evidence>
<evidence type="ECO:0000256" key="5">
    <source>
        <dbReference type="SAM" id="MobiDB-lite"/>
    </source>
</evidence>
<protein>
    <recommendedName>
        <fullName evidence="8">Donson</fullName>
    </recommendedName>
</protein>
<evidence type="ECO:0008006" key="8">
    <source>
        <dbReference type="Google" id="ProtNLM"/>
    </source>
</evidence>
<feature type="compositionally biased region" description="Basic and acidic residues" evidence="5">
    <location>
        <begin position="42"/>
        <end position="58"/>
    </location>
</feature>
<dbReference type="EMBL" id="JBCNJP010000010">
    <property type="protein sequence ID" value="KAK9072731.1"/>
    <property type="molecule type" value="Genomic_DNA"/>
</dbReference>
<sequence length="605" mass="66147">MAKVATRGSMTPASKSHLFSGGIDGGSGGGSVKNTAAIKRKTPSELRGEQLKRTKIVELMDESPSPELGSMRNVNGVTSEPIKKPTLSKNPRYIDTRLDELFPSRKNSVRLKVQSVKDNVKENINSDHTDGLKNPFSVKLASDRQPERSGPSDTNASTSTTQSHITTKKCSTSTFRSIMELSAGGDKSSGSSINMDDAFKGLAARPPLNNSVSPSESFDGKTISTSANFCSEFNISGHKTPLDFTLKTTMRVVASSSVNWFHRLMSCGTFNGSIAQTSNTKALYSWVYPQSCLPPSVISALTLSSKGEGQMDFLTKRQLAWETSFRSLYVMLRKNICNLFYVCTGQFVAMFTNISGSTGSKPVCNAYVSQSTRNLRSLLKEQDITFSMPLCHSEVEQVTKEDLFELSEIEKYNLGKTTRTTSQSDVDNSPESLLVFSDNNVHGLYDFLLNYRFLLPSLNILDVPLLYSSVPFENAAVSAPEVKCKEMRRIDHISAPTTSEPNHGSASTSHYTIEIKDTYLPPWITSSVCDAIRSNGDNSFEASFVTEPVSVGLNVGLDDMVSRKLEGSNEPSGLGATVVSHHLSRGFLKRLKYSNNSYTVSLSPI</sequence>
<comment type="subcellular location">
    <subcellularLocation>
        <location evidence="1">Nucleus</location>
    </subcellularLocation>
</comment>
<dbReference type="GO" id="GO:0005634">
    <property type="term" value="C:nucleus"/>
    <property type="evidence" value="ECO:0007669"/>
    <property type="project" value="UniProtKB-SubCell"/>
</dbReference>
<proteinExistence type="inferred from homology"/>
<reference evidence="6 7" key="1">
    <citation type="submission" date="2024-04" db="EMBL/GenBank/DDBJ databases">
        <title>The reference genome of an endangered Asteraceae, Deinandra increscens subsp. villosa, native to the Central Coast of California.</title>
        <authorList>
            <person name="Guilliams M."/>
            <person name="Hasenstab-Lehman K."/>
            <person name="Meyer R."/>
            <person name="Mcevoy S."/>
        </authorList>
    </citation>
    <scope>NUCLEOTIDE SEQUENCE [LARGE SCALE GENOMIC DNA]</scope>
    <source>
        <tissue evidence="6">Leaf</tissue>
    </source>
</reference>
<evidence type="ECO:0000256" key="3">
    <source>
        <dbReference type="ARBA" id="ARBA00023242"/>
    </source>
</evidence>
<evidence type="ECO:0000313" key="6">
    <source>
        <dbReference type="EMBL" id="KAK9072731.1"/>
    </source>
</evidence>
<dbReference type="GO" id="GO:0033260">
    <property type="term" value="P:nuclear DNA replication"/>
    <property type="evidence" value="ECO:0007669"/>
    <property type="project" value="TreeGrafter"/>
</dbReference>
<dbReference type="PANTHER" id="PTHR12972:SF0">
    <property type="entry name" value="PROTEIN DOWNSTREAM NEIGHBOR OF SON"/>
    <property type="match status" value="1"/>
</dbReference>
<comment type="caution">
    <text evidence="6">The sequence shown here is derived from an EMBL/GenBank/DDBJ whole genome shotgun (WGS) entry which is preliminary data.</text>
</comment>
<comment type="similarity">
    <text evidence="4">Belongs to the DONSON family.</text>
</comment>
<evidence type="ECO:0000256" key="1">
    <source>
        <dbReference type="ARBA" id="ARBA00004123"/>
    </source>
</evidence>
<dbReference type="AlphaFoldDB" id="A0AAP0DCS9"/>
<evidence type="ECO:0000256" key="4">
    <source>
        <dbReference type="ARBA" id="ARBA00025806"/>
    </source>
</evidence>
<keyword evidence="3" id="KW-0539">Nucleus</keyword>
<dbReference type="InterPro" id="IPR024861">
    <property type="entry name" value="Donson"/>
</dbReference>
<feature type="compositionally biased region" description="Polar residues" evidence="5">
    <location>
        <begin position="151"/>
        <end position="169"/>
    </location>
</feature>
<feature type="compositionally biased region" description="Gly residues" evidence="5">
    <location>
        <begin position="22"/>
        <end position="31"/>
    </location>
</feature>
<gene>
    <name evidence="6" type="ORF">SSX86_009166</name>
</gene>
<dbReference type="PANTHER" id="PTHR12972">
    <property type="entry name" value="DOWNSTREAM NEIGHBOR OF SON"/>
    <property type="match status" value="1"/>
</dbReference>
<keyword evidence="7" id="KW-1185">Reference proteome</keyword>
<feature type="region of interest" description="Disordered" evidence="5">
    <location>
        <begin position="142"/>
        <end position="169"/>
    </location>
</feature>
<accession>A0AAP0DCS9</accession>
<dbReference type="Proteomes" id="UP001408789">
    <property type="component" value="Unassembled WGS sequence"/>
</dbReference>
<feature type="region of interest" description="Disordered" evidence="5">
    <location>
        <begin position="1"/>
        <end position="89"/>
    </location>
</feature>
<evidence type="ECO:0000313" key="7">
    <source>
        <dbReference type="Proteomes" id="UP001408789"/>
    </source>
</evidence>
<keyword evidence="2" id="KW-0217">Developmental protein</keyword>